<gene>
    <name evidence="2" type="ORF">Enr13x_10830</name>
</gene>
<evidence type="ECO:0000259" key="1">
    <source>
        <dbReference type="Pfam" id="PF24880"/>
    </source>
</evidence>
<protein>
    <recommendedName>
        <fullName evidence="1">DUF7738 domain-containing protein</fullName>
    </recommendedName>
</protein>
<accession>A0A518HK56</accession>
<dbReference type="Pfam" id="PF24880">
    <property type="entry name" value="DUF7738"/>
    <property type="match status" value="1"/>
</dbReference>
<dbReference type="Proteomes" id="UP000319004">
    <property type="component" value="Chromosome"/>
</dbReference>
<sequence length="190" mass="20866">MSKSCEVVINRHSVTLNRRALSCAVPLDSFQDFLGRPNRTGPSIGLAYVLGHYGKAHLYDNLGLLMLEHHETALITSIELCGEDPDGIQTTKGPFREKLTIGGLPIHIGDPLEILNDSDIHFSTRLPKFRFADVPSSDRGGFTIGVSVRPRVSFRHSDDPSCNDRGAVGSVLLMLHHPSKLDRAEPHAHT</sequence>
<dbReference type="EMBL" id="CP037423">
    <property type="protein sequence ID" value="QDV41245.1"/>
    <property type="molecule type" value="Genomic_DNA"/>
</dbReference>
<organism evidence="2 3">
    <name type="scientific">Stieleria neptunia</name>
    <dbReference type="NCBI Taxonomy" id="2527979"/>
    <lineage>
        <taxon>Bacteria</taxon>
        <taxon>Pseudomonadati</taxon>
        <taxon>Planctomycetota</taxon>
        <taxon>Planctomycetia</taxon>
        <taxon>Pirellulales</taxon>
        <taxon>Pirellulaceae</taxon>
        <taxon>Stieleria</taxon>
    </lineage>
</organism>
<dbReference type="KEGG" id="snep:Enr13x_10830"/>
<keyword evidence="3" id="KW-1185">Reference proteome</keyword>
<proteinExistence type="predicted"/>
<dbReference type="InterPro" id="IPR056640">
    <property type="entry name" value="DUF7738"/>
</dbReference>
<evidence type="ECO:0000313" key="2">
    <source>
        <dbReference type="EMBL" id="QDV41245.1"/>
    </source>
</evidence>
<feature type="domain" description="DUF7738" evidence="1">
    <location>
        <begin position="7"/>
        <end position="106"/>
    </location>
</feature>
<dbReference type="AlphaFoldDB" id="A0A518HK56"/>
<evidence type="ECO:0000313" key="3">
    <source>
        <dbReference type="Proteomes" id="UP000319004"/>
    </source>
</evidence>
<reference evidence="2 3" key="1">
    <citation type="submission" date="2019-03" db="EMBL/GenBank/DDBJ databases">
        <title>Deep-cultivation of Planctomycetes and their phenomic and genomic characterization uncovers novel biology.</title>
        <authorList>
            <person name="Wiegand S."/>
            <person name="Jogler M."/>
            <person name="Boedeker C."/>
            <person name="Pinto D."/>
            <person name="Vollmers J."/>
            <person name="Rivas-Marin E."/>
            <person name="Kohn T."/>
            <person name="Peeters S.H."/>
            <person name="Heuer A."/>
            <person name="Rast P."/>
            <person name="Oberbeckmann S."/>
            <person name="Bunk B."/>
            <person name="Jeske O."/>
            <person name="Meyerdierks A."/>
            <person name="Storesund J.E."/>
            <person name="Kallscheuer N."/>
            <person name="Luecker S."/>
            <person name="Lage O.M."/>
            <person name="Pohl T."/>
            <person name="Merkel B.J."/>
            <person name="Hornburger P."/>
            <person name="Mueller R.-W."/>
            <person name="Bruemmer F."/>
            <person name="Labrenz M."/>
            <person name="Spormann A.M."/>
            <person name="Op den Camp H."/>
            <person name="Overmann J."/>
            <person name="Amann R."/>
            <person name="Jetten M.S.M."/>
            <person name="Mascher T."/>
            <person name="Medema M.H."/>
            <person name="Devos D.P."/>
            <person name="Kaster A.-K."/>
            <person name="Ovreas L."/>
            <person name="Rohde M."/>
            <person name="Galperin M.Y."/>
            <person name="Jogler C."/>
        </authorList>
    </citation>
    <scope>NUCLEOTIDE SEQUENCE [LARGE SCALE GENOMIC DNA]</scope>
    <source>
        <strain evidence="2 3">Enr13</strain>
    </source>
</reference>
<name>A0A518HK56_9BACT</name>